<accession>A0A3L6ELG1</accession>
<keyword evidence="2" id="KW-0472">Membrane</keyword>
<protein>
    <recommendedName>
        <fullName evidence="5">Snakin-2</fullName>
    </recommendedName>
</protein>
<dbReference type="Proteomes" id="UP000251960">
    <property type="component" value="Chromosome 5"/>
</dbReference>
<comment type="caution">
    <text evidence="3">The sequence shown here is derived from an EMBL/GenBank/DDBJ whole genome shotgun (WGS) entry which is preliminary data.</text>
</comment>
<dbReference type="EMBL" id="NCVQ01000006">
    <property type="protein sequence ID" value="PWZ21403.1"/>
    <property type="molecule type" value="Genomic_DNA"/>
</dbReference>
<dbReference type="AlphaFoldDB" id="A0A3L6ELG1"/>
<evidence type="ECO:0000256" key="1">
    <source>
        <dbReference type="ARBA" id="ARBA00010582"/>
    </source>
</evidence>
<sequence>MCMCSAATLPCCHVGRHGHQLHCPAPPHSYIVYCCCAHSLYICITACFSNQERRSPLHSRRHPPLPLLFLETTTMKKKQQQQLLLLSLMFLVAVTAAAVAADPHPQQVQVQVQQQQQQAQMRINRATRSLLPQPPPKLDCPSTCSVRCGNNWKNQMCNKMCNVCCNKCSCVPPGTGQDTRHLCPCYDTMLNPHTGKLKCP</sequence>
<dbReference type="PANTHER" id="PTHR23201:SF80">
    <property type="entry name" value="OS06G0729400 PROTEIN"/>
    <property type="match status" value="1"/>
</dbReference>
<keyword evidence="2" id="KW-0812">Transmembrane</keyword>
<evidence type="ECO:0000313" key="3">
    <source>
        <dbReference type="EMBL" id="PWZ21403.1"/>
    </source>
</evidence>
<evidence type="ECO:0008006" key="5">
    <source>
        <dbReference type="Google" id="ProtNLM"/>
    </source>
</evidence>
<dbReference type="Pfam" id="PF02704">
    <property type="entry name" value="GASA"/>
    <property type="match status" value="1"/>
</dbReference>
<evidence type="ECO:0000313" key="4">
    <source>
        <dbReference type="Proteomes" id="UP000251960"/>
    </source>
</evidence>
<comment type="similarity">
    <text evidence="1">Belongs to the GASA family.</text>
</comment>
<dbReference type="PANTHER" id="PTHR23201">
    <property type="entry name" value="EXTENSIN, PROLINE-RICH PROTEIN"/>
    <property type="match status" value="1"/>
</dbReference>
<dbReference type="InterPro" id="IPR003854">
    <property type="entry name" value="GASA"/>
</dbReference>
<name>A0A3L6ELG1_MAIZE</name>
<dbReference type="ExpressionAtlas" id="A0A3L6ELG1">
    <property type="expression patterns" value="baseline and differential"/>
</dbReference>
<proteinExistence type="inferred from homology"/>
<gene>
    <name evidence="3" type="ORF">Zm00014a_008701</name>
</gene>
<reference evidence="3 4" key="1">
    <citation type="journal article" date="2018" name="Nat. Genet.">
        <title>Extensive intraspecific gene order and gene structural variations between Mo17 and other maize genomes.</title>
        <authorList>
            <person name="Sun S."/>
            <person name="Zhou Y."/>
            <person name="Chen J."/>
            <person name="Shi J."/>
            <person name="Zhao H."/>
            <person name="Zhao H."/>
            <person name="Song W."/>
            <person name="Zhang M."/>
            <person name="Cui Y."/>
            <person name="Dong X."/>
            <person name="Liu H."/>
            <person name="Ma X."/>
            <person name="Jiao Y."/>
            <person name="Wang B."/>
            <person name="Wei X."/>
            <person name="Stein J.C."/>
            <person name="Glaubitz J.C."/>
            <person name="Lu F."/>
            <person name="Yu G."/>
            <person name="Liang C."/>
            <person name="Fengler K."/>
            <person name="Li B."/>
            <person name="Rafalski A."/>
            <person name="Schnable P.S."/>
            <person name="Ware D.H."/>
            <person name="Buckler E.S."/>
            <person name="Lai J."/>
        </authorList>
    </citation>
    <scope>NUCLEOTIDE SEQUENCE [LARGE SCALE GENOMIC DNA]</scope>
    <source>
        <strain evidence="4">cv. Missouri 17</strain>
        <tissue evidence="3">Seedling</tissue>
    </source>
</reference>
<feature type="transmembrane region" description="Helical" evidence="2">
    <location>
        <begin position="83"/>
        <end position="101"/>
    </location>
</feature>
<keyword evidence="2" id="KW-1133">Transmembrane helix</keyword>
<evidence type="ECO:0000256" key="2">
    <source>
        <dbReference type="SAM" id="Phobius"/>
    </source>
</evidence>
<organism evidence="3 4">
    <name type="scientific">Zea mays</name>
    <name type="common">Maize</name>
    <dbReference type="NCBI Taxonomy" id="4577"/>
    <lineage>
        <taxon>Eukaryota</taxon>
        <taxon>Viridiplantae</taxon>
        <taxon>Streptophyta</taxon>
        <taxon>Embryophyta</taxon>
        <taxon>Tracheophyta</taxon>
        <taxon>Spermatophyta</taxon>
        <taxon>Magnoliopsida</taxon>
        <taxon>Liliopsida</taxon>
        <taxon>Poales</taxon>
        <taxon>Poaceae</taxon>
        <taxon>PACMAD clade</taxon>
        <taxon>Panicoideae</taxon>
        <taxon>Andropogonodae</taxon>
        <taxon>Andropogoneae</taxon>
        <taxon>Tripsacinae</taxon>
        <taxon>Zea</taxon>
    </lineage>
</organism>